<comment type="caution">
    <text evidence="3">The sequence shown here is derived from an EMBL/GenBank/DDBJ whole genome shotgun (WGS) entry which is preliminary data.</text>
</comment>
<feature type="chain" id="PRO_5016453052" description="Lipoprotein" evidence="2">
    <location>
        <begin position="21"/>
        <end position="69"/>
    </location>
</feature>
<accession>A0A327LZF0</accession>
<gene>
    <name evidence="3" type="ORF">DOO78_24640</name>
</gene>
<feature type="signal peptide" evidence="2">
    <location>
        <begin position="1"/>
        <end position="20"/>
    </location>
</feature>
<evidence type="ECO:0000256" key="2">
    <source>
        <dbReference type="SAM" id="SignalP"/>
    </source>
</evidence>
<feature type="compositionally biased region" description="Low complexity" evidence="1">
    <location>
        <begin position="41"/>
        <end position="55"/>
    </location>
</feature>
<organism evidence="3 4">
    <name type="scientific">Roseicella frigidaeris</name>
    <dbReference type="NCBI Taxonomy" id="2230885"/>
    <lineage>
        <taxon>Bacteria</taxon>
        <taxon>Pseudomonadati</taxon>
        <taxon>Pseudomonadota</taxon>
        <taxon>Alphaproteobacteria</taxon>
        <taxon>Acetobacterales</taxon>
        <taxon>Roseomonadaceae</taxon>
        <taxon>Roseicella</taxon>
    </lineage>
</organism>
<feature type="region of interest" description="Disordered" evidence="1">
    <location>
        <begin position="21"/>
        <end position="69"/>
    </location>
</feature>
<evidence type="ECO:0000313" key="3">
    <source>
        <dbReference type="EMBL" id="RAI55242.1"/>
    </source>
</evidence>
<dbReference type="AlphaFoldDB" id="A0A327LZF0"/>
<evidence type="ECO:0000256" key="1">
    <source>
        <dbReference type="SAM" id="MobiDB-lite"/>
    </source>
</evidence>
<proteinExistence type="predicted"/>
<reference evidence="4" key="1">
    <citation type="submission" date="2018-06" db="EMBL/GenBank/DDBJ databases">
        <authorList>
            <person name="Khan S.A."/>
        </authorList>
    </citation>
    <scope>NUCLEOTIDE SEQUENCE [LARGE SCALE GENOMIC DNA]</scope>
    <source>
        <strain evidence="4">DB-1506</strain>
    </source>
</reference>
<dbReference type="PROSITE" id="PS51257">
    <property type="entry name" value="PROKAR_LIPOPROTEIN"/>
    <property type="match status" value="1"/>
</dbReference>
<evidence type="ECO:0000313" key="4">
    <source>
        <dbReference type="Proteomes" id="UP000249065"/>
    </source>
</evidence>
<name>A0A327LZF0_9PROT</name>
<keyword evidence="4" id="KW-1185">Reference proteome</keyword>
<evidence type="ECO:0008006" key="5">
    <source>
        <dbReference type="Google" id="ProtNLM"/>
    </source>
</evidence>
<dbReference type="EMBL" id="QLIX01000035">
    <property type="protein sequence ID" value="RAI55242.1"/>
    <property type="molecule type" value="Genomic_DNA"/>
</dbReference>
<dbReference type="Proteomes" id="UP000249065">
    <property type="component" value="Unassembled WGS sequence"/>
</dbReference>
<sequence length="69" mass="6676">MRARTALLLAAAAALLAACAGPTDGMGRANPPPYAAGEGIATASSPSAGDPAASSGHEHHLQAGQPHVH</sequence>
<protein>
    <recommendedName>
        <fullName evidence="5">Lipoprotein</fullName>
    </recommendedName>
</protein>
<keyword evidence="2" id="KW-0732">Signal</keyword>